<feature type="domain" description="Esterase Ig-like N-terminal" evidence="2">
    <location>
        <begin position="41"/>
        <end position="165"/>
    </location>
</feature>
<dbReference type="InterPro" id="IPR041172">
    <property type="entry name" value="EstA_Ig-like_N"/>
</dbReference>
<proteinExistence type="predicted"/>
<sequence length="238" mass="26316">MIKKAKKWLKTFMLVGTAAVLSLSFNTDTFAKEIKTPSTSYRSIIEIEDWGAAITKVIADLGKPVPQGSVSTDTFKVHVVRSDERLATLFLEEGDRIVTKAYASDKCGHPAKMGKYVVLEMKIAPDDTLGSALNYDAAGTRFNDWIDYNYTITQQKAIITKAGTIQGLVIKKLAGEERILVDEFDTGKATYGDITLPYASGFMVPARAVRIQLIQSQQIKRTVLHPKRHSPILAALTY</sequence>
<keyword evidence="4" id="KW-1185">Reference proteome</keyword>
<keyword evidence="1" id="KW-0732">Signal</keyword>
<dbReference type="Pfam" id="PF18435">
    <property type="entry name" value="EstA_Ig_like"/>
    <property type="match status" value="1"/>
</dbReference>
<dbReference type="AlphaFoldDB" id="A0A5J4JJ90"/>
<feature type="signal peptide" evidence="1">
    <location>
        <begin position="1"/>
        <end position="31"/>
    </location>
</feature>
<evidence type="ECO:0000259" key="2">
    <source>
        <dbReference type="Pfam" id="PF18435"/>
    </source>
</evidence>
<organism evidence="3 4">
    <name type="scientific">Weizmannia acidilactici</name>
    <dbReference type="NCBI Taxonomy" id="2607726"/>
    <lineage>
        <taxon>Bacteria</taxon>
        <taxon>Bacillati</taxon>
        <taxon>Bacillota</taxon>
        <taxon>Bacilli</taxon>
        <taxon>Bacillales</taxon>
        <taxon>Bacillaceae</taxon>
        <taxon>Heyndrickxia</taxon>
    </lineage>
</organism>
<name>A0A5J4JJ90_9BACI</name>
<protein>
    <recommendedName>
        <fullName evidence="2">Esterase Ig-like N-terminal domain-containing protein</fullName>
    </recommendedName>
</protein>
<evidence type="ECO:0000256" key="1">
    <source>
        <dbReference type="SAM" id="SignalP"/>
    </source>
</evidence>
<evidence type="ECO:0000313" key="4">
    <source>
        <dbReference type="Proteomes" id="UP000391919"/>
    </source>
</evidence>
<feature type="chain" id="PRO_5023920992" description="Esterase Ig-like N-terminal domain-containing protein" evidence="1">
    <location>
        <begin position="32"/>
        <end position="238"/>
    </location>
</feature>
<evidence type="ECO:0000313" key="3">
    <source>
        <dbReference type="EMBL" id="GER70795.1"/>
    </source>
</evidence>
<dbReference type="Proteomes" id="UP000391919">
    <property type="component" value="Unassembled WGS sequence"/>
</dbReference>
<reference evidence="3 4" key="1">
    <citation type="submission" date="2019-09" db="EMBL/GenBank/DDBJ databases">
        <title>Draft genome sequence of Bacillus sp. JC-7.</title>
        <authorList>
            <person name="Tanaka N."/>
            <person name="Shiwa Y."/>
            <person name="Fujita N."/>
            <person name="Tanasupawat S."/>
        </authorList>
    </citation>
    <scope>NUCLEOTIDE SEQUENCE [LARGE SCALE GENOMIC DNA]</scope>
    <source>
        <strain evidence="3 4">JC-7</strain>
    </source>
</reference>
<comment type="caution">
    <text evidence="3">The sequence shown here is derived from an EMBL/GenBank/DDBJ whole genome shotgun (WGS) entry which is preliminary data.</text>
</comment>
<dbReference type="Gene3D" id="2.60.40.2180">
    <property type="match status" value="1"/>
</dbReference>
<accession>A0A5J4JJ90</accession>
<dbReference type="EMBL" id="BKZQ01000027">
    <property type="protein sequence ID" value="GER70795.1"/>
    <property type="molecule type" value="Genomic_DNA"/>
</dbReference>
<gene>
    <name evidence="3" type="ORF">BpJC7_20980</name>
</gene>